<dbReference type="GO" id="GO:0006935">
    <property type="term" value="P:chemotaxis"/>
    <property type="evidence" value="ECO:0007669"/>
    <property type="project" value="InterPro"/>
</dbReference>
<dbReference type="OrthoDB" id="9794382at2"/>
<evidence type="ECO:0000313" key="3">
    <source>
        <dbReference type="Proteomes" id="UP000195918"/>
    </source>
</evidence>
<reference evidence="3" key="1">
    <citation type="submission" date="2017-02" db="EMBL/GenBank/DDBJ databases">
        <authorList>
            <person name="Dridi B."/>
        </authorList>
    </citation>
    <scope>NUCLEOTIDE SEQUENCE [LARGE SCALE GENOMIC DNA]</scope>
    <source>
        <strain evidence="3">bH819</strain>
    </source>
</reference>
<gene>
    <name evidence="2" type="ORF">FM121_12470</name>
</gene>
<dbReference type="EMBL" id="FWFD01000015">
    <property type="protein sequence ID" value="SLM86907.1"/>
    <property type="molecule type" value="Genomic_DNA"/>
</dbReference>
<dbReference type="SMART" id="SM00260">
    <property type="entry name" value="CheW"/>
    <property type="match status" value="1"/>
</dbReference>
<keyword evidence="3" id="KW-1185">Reference proteome</keyword>
<evidence type="ECO:0000259" key="1">
    <source>
        <dbReference type="PROSITE" id="PS50851"/>
    </source>
</evidence>
<accession>A0A1X6WRK4</accession>
<feature type="domain" description="CheW-like" evidence="1">
    <location>
        <begin position="1"/>
        <end position="134"/>
    </location>
</feature>
<sequence>MQLIVFTKGEKYYGIRTENVGEIIKSTKIFQVPQAPKWVEGLINLRGTIVTLVNFSKFLEEEDNKLHKNIIVITNEEEKIGLLVEDIVGVFSIKTEEIQPLETKNNENIEGIISIQDKLTNIIDIMTIFTENEGSI</sequence>
<dbReference type="Pfam" id="PF01584">
    <property type="entry name" value="CheW"/>
    <property type="match status" value="1"/>
</dbReference>
<dbReference type="PANTHER" id="PTHR22617:SF23">
    <property type="entry name" value="CHEMOTAXIS PROTEIN CHEW"/>
    <property type="match status" value="1"/>
</dbReference>
<dbReference type="Gene3D" id="2.30.30.40">
    <property type="entry name" value="SH3 Domains"/>
    <property type="match status" value="1"/>
</dbReference>
<dbReference type="AlphaFoldDB" id="A0A1X6WRK4"/>
<dbReference type="PROSITE" id="PS50851">
    <property type="entry name" value="CHEW"/>
    <property type="match status" value="1"/>
</dbReference>
<dbReference type="SUPFAM" id="SSF50341">
    <property type="entry name" value="CheW-like"/>
    <property type="match status" value="1"/>
</dbReference>
<protein>
    <submittedName>
        <fullName evidence="2">Positive regulator of CheA protein activity (CheW)</fullName>
    </submittedName>
</protein>
<organism evidence="2 3">
    <name type="scientific">Vagococcus fluvialis bH819</name>
    <dbReference type="NCBI Taxonomy" id="1255619"/>
    <lineage>
        <taxon>Bacteria</taxon>
        <taxon>Bacillati</taxon>
        <taxon>Bacillota</taxon>
        <taxon>Bacilli</taxon>
        <taxon>Lactobacillales</taxon>
        <taxon>Enterococcaceae</taxon>
        <taxon>Vagococcus</taxon>
    </lineage>
</organism>
<evidence type="ECO:0000313" key="2">
    <source>
        <dbReference type="EMBL" id="SLM86907.1"/>
    </source>
</evidence>
<dbReference type="InterPro" id="IPR002545">
    <property type="entry name" value="CheW-lke_dom"/>
</dbReference>
<dbReference type="GO" id="GO:0007165">
    <property type="term" value="P:signal transduction"/>
    <property type="evidence" value="ECO:0007669"/>
    <property type="project" value="InterPro"/>
</dbReference>
<dbReference type="Proteomes" id="UP000195918">
    <property type="component" value="Unassembled WGS sequence"/>
</dbReference>
<proteinExistence type="predicted"/>
<dbReference type="InterPro" id="IPR039315">
    <property type="entry name" value="CheW"/>
</dbReference>
<name>A0A1X6WRK4_9ENTE</name>
<dbReference type="RefSeq" id="WP_086952507.1">
    <property type="nucleotide sequence ID" value="NZ_FWFD01000015.1"/>
</dbReference>
<dbReference type="InterPro" id="IPR036061">
    <property type="entry name" value="CheW-like_dom_sf"/>
</dbReference>
<dbReference type="Gene3D" id="2.40.50.180">
    <property type="entry name" value="CheA-289, Domain 4"/>
    <property type="match status" value="1"/>
</dbReference>
<dbReference type="GO" id="GO:0005829">
    <property type="term" value="C:cytosol"/>
    <property type="evidence" value="ECO:0007669"/>
    <property type="project" value="TreeGrafter"/>
</dbReference>
<dbReference type="PANTHER" id="PTHR22617">
    <property type="entry name" value="CHEMOTAXIS SENSOR HISTIDINE KINASE-RELATED"/>
    <property type="match status" value="1"/>
</dbReference>